<comment type="caution">
    <text evidence="2">The sequence shown here is derived from an EMBL/GenBank/DDBJ whole genome shotgun (WGS) entry which is preliminary data.</text>
</comment>
<dbReference type="EMBL" id="JACHEJ010000011">
    <property type="protein sequence ID" value="MBB6181632.1"/>
    <property type="molecule type" value="Genomic_DNA"/>
</dbReference>
<feature type="domain" description="EAL" evidence="1">
    <location>
        <begin position="1"/>
        <end position="95"/>
    </location>
</feature>
<evidence type="ECO:0000313" key="2">
    <source>
        <dbReference type="EMBL" id="MBB6181632.1"/>
    </source>
</evidence>
<proteinExistence type="predicted"/>
<name>A0A7W9Z072_9HYPH</name>
<dbReference type="PROSITE" id="PS50883">
    <property type="entry name" value="EAL"/>
    <property type="match status" value="1"/>
</dbReference>
<dbReference type="Gene3D" id="3.20.20.450">
    <property type="entry name" value="EAL domain"/>
    <property type="match status" value="1"/>
</dbReference>
<sequence>MTSIRFATEPFPVDAIKIDKSFVSQIGENDPKATAVVDAVLQMAKRLNMETIAEGVETSDQARYLRARGCTTAQGYLFSRAVPSSEVGTTISSKGYDEWQLEHTKQTT</sequence>
<dbReference type="SUPFAM" id="SSF141868">
    <property type="entry name" value="EAL domain-like"/>
    <property type="match status" value="1"/>
</dbReference>
<dbReference type="InterPro" id="IPR001633">
    <property type="entry name" value="EAL_dom"/>
</dbReference>
<dbReference type="PANTHER" id="PTHR33121">
    <property type="entry name" value="CYCLIC DI-GMP PHOSPHODIESTERASE PDEF"/>
    <property type="match status" value="1"/>
</dbReference>
<dbReference type="Pfam" id="PF00563">
    <property type="entry name" value="EAL"/>
    <property type="match status" value="1"/>
</dbReference>
<protein>
    <submittedName>
        <fullName evidence="2">Sensor c-di-GMP phosphodiesterase-like protein</fullName>
    </submittedName>
</protein>
<dbReference type="AlphaFoldDB" id="A0A7W9Z072"/>
<evidence type="ECO:0000313" key="3">
    <source>
        <dbReference type="Proteomes" id="UP000535501"/>
    </source>
</evidence>
<keyword evidence="3" id="KW-1185">Reference proteome</keyword>
<accession>A0A7W9Z072</accession>
<dbReference type="PANTHER" id="PTHR33121:SF70">
    <property type="entry name" value="SIGNALING PROTEIN YKOW"/>
    <property type="match status" value="1"/>
</dbReference>
<dbReference type="Proteomes" id="UP000535501">
    <property type="component" value="Unassembled WGS sequence"/>
</dbReference>
<reference evidence="2 3" key="1">
    <citation type="submission" date="2020-08" db="EMBL/GenBank/DDBJ databases">
        <title>Genomic Encyclopedia of Type Strains, Phase IV (KMG-IV): sequencing the most valuable type-strain genomes for metagenomic binning, comparative biology and taxonomic classification.</title>
        <authorList>
            <person name="Goeker M."/>
        </authorList>
    </citation>
    <scope>NUCLEOTIDE SEQUENCE [LARGE SCALE GENOMIC DNA]</scope>
    <source>
        <strain evidence="2 3">DSM 102134</strain>
    </source>
</reference>
<evidence type="ECO:0000259" key="1">
    <source>
        <dbReference type="PROSITE" id="PS50883"/>
    </source>
</evidence>
<gene>
    <name evidence="2" type="ORF">HNQ75_003620</name>
</gene>
<dbReference type="RefSeq" id="WP_172977878.1">
    <property type="nucleotide sequence ID" value="NZ_JACHEJ010000011.1"/>
</dbReference>
<dbReference type="InterPro" id="IPR050706">
    <property type="entry name" value="Cyclic-di-GMP_PDE-like"/>
</dbReference>
<organism evidence="2 3">
    <name type="scientific">Pseudorhizobium flavum</name>
    <dbReference type="NCBI Taxonomy" id="1335061"/>
    <lineage>
        <taxon>Bacteria</taxon>
        <taxon>Pseudomonadati</taxon>
        <taxon>Pseudomonadota</taxon>
        <taxon>Alphaproteobacteria</taxon>
        <taxon>Hyphomicrobiales</taxon>
        <taxon>Rhizobiaceae</taxon>
        <taxon>Rhizobium/Agrobacterium group</taxon>
        <taxon>Pseudorhizobium</taxon>
    </lineage>
</organism>
<dbReference type="InterPro" id="IPR035919">
    <property type="entry name" value="EAL_sf"/>
</dbReference>
<dbReference type="CDD" id="cd01948">
    <property type="entry name" value="EAL"/>
    <property type="match status" value="1"/>
</dbReference>
<dbReference type="GO" id="GO:0071111">
    <property type="term" value="F:cyclic-guanylate-specific phosphodiesterase activity"/>
    <property type="evidence" value="ECO:0007669"/>
    <property type="project" value="InterPro"/>
</dbReference>